<keyword evidence="6" id="KW-0067">ATP-binding</keyword>
<dbReference type="InterPro" id="IPR005248">
    <property type="entry name" value="NadD/NMNAT"/>
</dbReference>
<dbReference type="AlphaFoldDB" id="S8AH32"/>
<evidence type="ECO:0000256" key="1">
    <source>
        <dbReference type="ARBA" id="ARBA00004790"/>
    </source>
</evidence>
<evidence type="ECO:0000313" key="10">
    <source>
        <dbReference type="EMBL" id="EPS42325.1"/>
    </source>
</evidence>
<sequence>MDRVASIRRLLPGFRDLLSSLAETSTRRRFTLVKSFASRDQESAVTSAKRRTVCILDSSFNPPTKAHMYLAIQALQKYTPKSPNEEDPAEDPPSLLLLLATSNADKAPAPAAYEHRIAMMSLLADEIRDVYAQETSTTDVPRIDIGITRHARFIDKSEDLYTNYLYPRAQTRQIWIMGYDTLIRLLDTKYYPPEHTLTPVYDTLLSGRNRILVFGRPGDEFGSDELQREYSENVDSRVSERLDMVLADDDKTAGISSTKVRKGIMDTISNAYDVYDWRGAVCASIAEYVIDEPVYHQPRR</sequence>
<gene>
    <name evidence="10" type="ORF">H072_3703</name>
</gene>
<dbReference type="GO" id="GO:0009435">
    <property type="term" value="P:NAD+ biosynthetic process"/>
    <property type="evidence" value="ECO:0007669"/>
    <property type="project" value="UniProtKB-UniPathway"/>
</dbReference>
<evidence type="ECO:0000256" key="7">
    <source>
        <dbReference type="ARBA" id="ARBA00023027"/>
    </source>
</evidence>
<accession>S8AH32</accession>
<dbReference type="Proteomes" id="UP000015100">
    <property type="component" value="Unassembled WGS sequence"/>
</dbReference>
<dbReference type="PANTHER" id="PTHR31285:SF0">
    <property type="entry name" value="NICOTINAMIDE MONONUCLEOTIDE ADENYLYLTRANSFERASE"/>
    <property type="match status" value="1"/>
</dbReference>
<comment type="pathway">
    <text evidence="1">Cofactor biosynthesis; NAD(+) biosynthesis.</text>
</comment>
<evidence type="ECO:0000256" key="2">
    <source>
        <dbReference type="ARBA" id="ARBA00022642"/>
    </source>
</evidence>
<dbReference type="GO" id="GO:0005737">
    <property type="term" value="C:cytoplasm"/>
    <property type="evidence" value="ECO:0007669"/>
    <property type="project" value="TreeGrafter"/>
</dbReference>
<reference evidence="11" key="2">
    <citation type="submission" date="2013-04" db="EMBL/GenBank/DDBJ databases">
        <title>Genomic mechanisms accounting for the adaptation to parasitism in nematode-trapping fungi.</title>
        <authorList>
            <person name="Ahren D.G."/>
        </authorList>
    </citation>
    <scope>NUCLEOTIDE SEQUENCE [LARGE SCALE GENOMIC DNA]</scope>
    <source>
        <strain evidence="11">CBS 200.50</strain>
    </source>
</reference>
<keyword evidence="2" id="KW-0662">Pyridine nucleotide biosynthesis</keyword>
<dbReference type="UniPathway" id="UPA00253">
    <property type="reaction ID" value="UER00600"/>
</dbReference>
<dbReference type="Gene3D" id="3.40.50.620">
    <property type="entry name" value="HUPs"/>
    <property type="match status" value="1"/>
</dbReference>
<dbReference type="GO" id="GO:0016887">
    <property type="term" value="F:ATP hydrolysis activity"/>
    <property type="evidence" value="ECO:0007669"/>
    <property type="project" value="TreeGrafter"/>
</dbReference>
<keyword evidence="11" id="KW-1185">Reference proteome</keyword>
<comment type="catalytic activity">
    <reaction evidence="8">
        <text>beta-nicotinamide D-ribonucleotide + ATP + H(+) = diphosphate + NAD(+)</text>
        <dbReference type="Rhea" id="RHEA:21360"/>
        <dbReference type="ChEBI" id="CHEBI:14649"/>
        <dbReference type="ChEBI" id="CHEBI:15378"/>
        <dbReference type="ChEBI" id="CHEBI:30616"/>
        <dbReference type="ChEBI" id="CHEBI:33019"/>
        <dbReference type="ChEBI" id="CHEBI:57540"/>
        <dbReference type="EC" id="2.7.7.1"/>
    </reaction>
</comment>
<dbReference type="eggNOG" id="ENOG502S55N">
    <property type="taxonomic scope" value="Eukaryota"/>
</dbReference>
<evidence type="ECO:0000259" key="9">
    <source>
        <dbReference type="Pfam" id="PF01467"/>
    </source>
</evidence>
<reference evidence="10 11" key="1">
    <citation type="journal article" date="2013" name="PLoS Genet.">
        <title>Genomic mechanisms accounting for the adaptation to parasitism in nematode-trapping fungi.</title>
        <authorList>
            <person name="Meerupati T."/>
            <person name="Andersson K.M."/>
            <person name="Friman E."/>
            <person name="Kumar D."/>
            <person name="Tunlid A."/>
            <person name="Ahren D."/>
        </authorList>
    </citation>
    <scope>NUCLEOTIDE SEQUENCE [LARGE SCALE GENOMIC DNA]</scope>
    <source>
        <strain evidence="10 11">CBS 200.50</strain>
    </source>
</reference>
<dbReference type="OrthoDB" id="5591297at2759"/>
<evidence type="ECO:0000313" key="11">
    <source>
        <dbReference type="Proteomes" id="UP000015100"/>
    </source>
</evidence>
<feature type="domain" description="Cytidyltransferase-like" evidence="9">
    <location>
        <begin position="57"/>
        <end position="262"/>
    </location>
</feature>
<comment type="caution">
    <text evidence="10">The sequence shown here is derived from an EMBL/GenBank/DDBJ whole genome shotgun (WGS) entry which is preliminary data.</text>
</comment>
<organism evidence="10 11">
    <name type="scientific">Dactylellina haptotyla (strain CBS 200.50)</name>
    <name type="common">Nematode-trapping fungus</name>
    <name type="synonym">Monacrosporium haptotylum</name>
    <dbReference type="NCBI Taxonomy" id="1284197"/>
    <lineage>
        <taxon>Eukaryota</taxon>
        <taxon>Fungi</taxon>
        <taxon>Dikarya</taxon>
        <taxon>Ascomycota</taxon>
        <taxon>Pezizomycotina</taxon>
        <taxon>Orbiliomycetes</taxon>
        <taxon>Orbiliales</taxon>
        <taxon>Orbiliaceae</taxon>
        <taxon>Dactylellina</taxon>
    </lineage>
</organism>
<keyword evidence="3" id="KW-0808">Transferase</keyword>
<evidence type="ECO:0000256" key="6">
    <source>
        <dbReference type="ARBA" id="ARBA00022840"/>
    </source>
</evidence>
<dbReference type="InterPro" id="IPR014729">
    <property type="entry name" value="Rossmann-like_a/b/a_fold"/>
</dbReference>
<evidence type="ECO:0000256" key="5">
    <source>
        <dbReference type="ARBA" id="ARBA00022741"/>
    </source>
</evidence>
<keyword evidence="4" id="KW-0548">Nucleotidyltransferase</keyword>
<dbReference type="CDD" id="cd02165">
    <property type="entry name" value="NMNAT"/>
    <property type="match status" value="1"/>
</dbReference>
<dbReference type="Pfam" id="PF01467">
    <property type="entry name" value="CTP_transf_like"/>
    <property type="match status" value="1"/>
</dbReference>
<dbReference type="InterPro" id="IPR004821">
    <property type="entry name" value="Cyt_trans-like"/>
</dbReference>
<keyword evidence="5" id="KW-0547">Nucleotide-binding</keyword>
<dbReference type="EMBL" id="AQGS01000118">
    <property type="protein sequence ID" value="EPS42325.1"/>
    <property type="molecule type" value="Genomic_DNA"/>
</dbReference>
<dbReference type="GO" id="GO:0005634">
    <property type="term" value="C:nucleus"/>
    <property type="evidence" value="ECO:0007669"/>
    <property type="project" value="TreeGrafter"/>
</dbReference>
<evidence type="ECO:0000256" key="3">
    <source>
        <dbReference type="ARBA" id="ARBA00022679"/>
    </source>
</evidence>
<dbReference type="PANTHER" id="PTHR31285">
    <property type="entry name" value="NICOTINAMIDE MONONUCLEOTIDE ADENYLYLTRANSFERASE"/>
    <property type="match status" value="1"/>
</dbReference>
<dbReference type="GO" id="GO:0005524">
    <property type="term" value="F:ATP binding"/>
    <property type="evidence" value="ECO:0007669"/>
    <property type="project" value="UniProtKB-KW"/>
</dbReference>
<dbReference type="HOGENOM" id="CLU_032651_0_0_1"/>
<keyword evidence="7" id="KW-0520">NAD</keyword>
<evidence type="ECO:0000256" key="4">
    <source>
        <dbReference type="ARBA" id="ARBA00022695"/>
    </source>
</evidence>
<proteinExistence type="predicted"/>
<name>S8AH32_DACHA</name>
<evidence type="ECO:0000256" key="8">
    <source>
        <dbReference type="ARBA" id="ARBA00049001"/>
    </source>
</evidence>
<protein>
    <recommendedName>
        <fullName evidence="9">Cytidyltransferase-like domain-containing protein</fullName>
    </recommendedName>
</protein>
<dbReference type="GO" id="GO:0000309">
    <property type="term" value="F:nicotinamide-nucleotide adenylyltransferase activity"/>
    <property type="evidence" value="ECO:0007669"/>
    <property type="project" value="UniProtKB-EC"/>
</dbReference>
<dbReference type="STRING" id="1284197.S8AH32"/>
<dbReference type="SUPFAM" id="SSF52374">
    <property type="entry name" value="Nucleotidylyl transferase"/>
    <property type="match status" value="1"/>
</dbReference>